<keyword evidence="3" id="KW-1185">Reference proteome</keyword>
<dbReference type="PANTHER" id="PTHR45669:SF12">
    <property type="entry name" value="EMB|CAB85507.1"/>
    <property type="match status" value="1"/>
</dbReference>
<dbReference type="Pfam" id="PF00462">
    <property type="entry name" value="Glutaredoxin"/>
    <property type="match status" value="2"/>
</dbReference>
<dbReference type="Proteomes" id="UP000554482">
    <property type="component" value="Unassembled WGS sequence"/>
</dbReference>
<dbReference type="InterPro" id="IPR036249">
    <property type="entry name" value="Thioredoxin-like_sf"/>
</dbReference>
<gene>
    <name evidence="2" type="ORF">FRX31_003644</name>
</gene>
<name>A0A7J6XAW3_THATH</name>
<reference evidence="2 3" key="1">
    <citation type="submission" date="2020-06" db="EMBL/GenBank/DDBJ databases">
        <title>Transcriptomic and genomic resources for Thalictrum thalictroides and T. hernandezii: Facilitating candidate gene discovery in an emerging model plant lineage.</title>
        <authorList>
            <person name="Arias T."/>
            <person name="Riano-Pachon D.M."/>
            <person name="Di Stilio V.S."/>
        </authorList>
    </citation>
    <scope>NUCLEOTIDE SEQUENCE [LARGE SCALE GENOMIC DNA]</scope>
    <source>
        <strain evidence="3">cv. WT478/WT964</strain>
        <tissue evidence="2">Leaves</tissue>
    </source>
</reference>
<feature type="domain" description="Glutaredoxin" evidence="1">
    <location>
        <begin position="453"/>
        <end position="501"/>
    </location>
</feature>
<dbReference type="AlphaFoldDB" id="A0A7J6XAW3"/>
<comment type="caution">
    <text evidence="2">The sequence shown here is derived from an EMBL/GenBank/DDBJ whole genome shotgun (WGS) entry which is preliminary data.</text>
</comment>
<dbReference type="Gene3D" id="3.40.30.10">
    <property type="entry name" value="Glutaredoxin"/>
    <property type="match status" value="2"/>
</dbReference>
<accession>A0A7J6XAW3</accession>
<feature type="domain" description="Glutaredoxin" evidence="1">
    <location>
        <begin position="227"/>
        <end position="290"/>
    </location>
</feature>
<protein>
    <submittedName>
        <fullName evidence="2">Glutaredoxin family protein</fullName>
    </submittedName>
</protein>
<dbReference type="SUPFAM" id="SSF52833">
    <property type="entry name" value="Thioredoxin-like"/>
    <property type="match status" value="2"/>
</dbReference>
<proteinExistence type="predicted"/>
<evidence type="ECO:0000313" key="3">
    <source>
        <dbReference type="Proteomes" id="UP000554482"/>
    </source>
</evidence>
<dbReference type="PROSITE" id="PS51354">
    <property type="entry name" value="GLUTAREDOXIN_2"/>
    <property type="match status" value="2"/>
</dbReference>
<organism evidence="2 3">
    <name type="scientific">Thalictrum thalictroides</name>
    <name type="common">Rue-anemone</name>
    <name type="synonym">Anemone thalictroides</name>
    <dbReference type="NCBI Taxonomy" id="46969"/>
    <lineage>
        <taxon>Eukaryota</taxon>
        <taxon>Viridiplantae</taxon>
        <taxon>Streptophyta</taxon>
        <taxon>Embryophyta</taxon>
        <taxon>Tracheophyta</taxon>
        <taxon>Spermatophyta</taxon>
        <taxon>Magnoliopsida</taxon>
        <taxon>Ranunculales</taxon>
        <taxon>Ranunculaceae</taxon>
        <taxon>Thalictroideae</taxon>
        <taxon>Thalictrum</taxon>
    </lineage>
</organism>
<dbReference type="EMBL" id="JABWDY010002287">
    <property type="protein sequence ID" value="KAF5206769.1"/>
    <property type="molecule type" value="Genomic_DNA"/>
</dbReference>
<dbReference type="PANTHER" id="PTHR45669">
    <property type="entry name" value="GLUTAREDOXIN DOMAIN-CONTAINING CYSTEINE-RICH PROTEIN CG12206-RELATED"/>
    <property type="match status" value="1"/>
</dbReference>
<dbReference type="OrthoDB" id="423313at2759"/>
<evidence type="ECO:0000259" key="1">
    <source>
        <dbReference type="Pfam" id="PF00462"/>
    </source>
</evidence>
<evidence type="ECO:0000313" key="2">
    <source>
        <dbReference type="EMBL" id="KAF5206769.1"/>
    </source>
</evidence>
<dbReference type="InterPro" id="IPR002109">
    <property type="entry name" value="Glutaredoxin"/>
</dbReference>
<sequence>METVSSGEQNVFENLKTFSYVDLIYYVSDSNKASLDISMLPSQEVILEIHSEASPVIHESLAISNPTLVAAPDVQEEEKKEELEKDSDDEQAISNISEQVPSKESKTSSEIEIFTSNFSEIIGGGYGDVYEGQFDEGVDVANSEVSPRFWEASPLSFHKKRSLEEIGYYSDDDSRDGHFIWDEGNEFESVLNLTDSDDEREQDKARELKTLLNTFMEICPPGGENSVVLYTQTVGRGTYPECDNVRSILKSHRIEFFEREVGANRVYRYELEELLGIAKVPALFIRGRFIGRDIGVKSLENEGKLRILLYGIPFEDTAPFSCWDIEAFASNIFENIFETFTPNFSGIIGGGYGDVYNDQFLESVEVATSEASPSIELSQDGHFIGTSSQRGGNWDEGMELEWVNNLTDSDDDRGQDKAREFESMLNTFEEKCPPGGENSVVLYTRRVGRRITCNYVRSILNSHKIVFFERVLVENVTYRDELKKLLGKERVPALFVHGRFIGGFDEVESLEEEVFGFSQWSEDHVYHEKK</sequence>